<feature type="transmembrane region" description="Helical" evidence="1">
    <location>
        <begin position="37"/>
        <end position="55"/>
    </location>
</feature>
<gene>
    <name evidence="2" type="ORF">BHE18_17555</name>
</gene>
<evidence type="ECO:0000313" key="3">
    <source>
        <dbReference type="Proteomes" id="UP000182062"/>
    </source>
</evidence>
<sequence>MGSKKYWIIIFLTLAVNVVMLQWTIESFYGEEYEHVWLYTAIGTTSSLICFLTYWQWRKQMYRK</sequence>
<comment type="caution">
    <text evidence="2">The sequence shown here is derived from an EMBL/GenBank/DDBJ whole genome shotgun (WGS) entry which is preliminary data.</text>
</comment>
<proteinExistence type="predicted"/>
<keyword evidence="1" id="KW-0812">Transmembrane</keyword>
<feature type="transmembrane region" description="Helical" evidence="1">
    <location>
        <begin position="7"/>
        <end position="25"/>
    </location>
</feature>
<reference evidence="2 3" key="1">
    <citation type="submission" date="2016-09" db="EMBL/GenBank/DDBJ databases">
        <title>Bacillus aquimaris SAMM genome sequence reveals colonization and biosurfactant production capacities.</title>
        <authorList>
            <person name="Waghmode S.R."/>
            <person name="Suryavanshi M.V."/>
        </authorList>
    </citation>
    <scope>NUCLEOTIDE SEQUENCE [LARGE SCALE GENOMIC DNA]</scope>
    <source>
        <strain evidence="2 3">SAMM</strain>
    </source>
</reference>
<name>A0A1J6WSB0_9BACI</name>
<dbReference type="OrthoDB" id="2692071at2"/>
<keyword evidence="1" id="KW-1133">Transmembrane helix</keyword>
<evidence type="ECO:0000256" key="1">
    <source>
        <dbReference type="SAM" id="Phobius"/>
    </source>
</evidence>
<accession>A0A1J6WSB0</accession>
<dbReference type="EMBL" id="MINN01000128">
    <property type="protein sequence ID" value="OIU68721.1"/>
    <property type="molecule type" value="Genomic_DNA"/>
</dbReference>
<dbReference type="AlphaFoldDB" id="A0A1J6WSB0"/>
<keyword evidence="1" id="KW-0472">Membrane</keyword>
<dbReference type="Proteomes" id="UP000182062">
    <property type="component" value="Unassembled WGS sequence"/>
</dbReference>
<dbReference type="RefSeq" id="WP_071620146.1">
    <property type="nucleotide sequence ID" value="NZ_MINN01000128.1"/>
</dbReference>
<keyword evidence="3" id="KW-1185">Reference proteome</keyword>
<organism evidence="2 3">
    <name type="scientific">Rossellomorea aquimaris</name>
    <dbReference type="NCBI Taxonomy" id="189382"/>
    <lineage>
        <taxon>Bacteria</taxon>
        <taxon>Bacillati</taxon>
        <taxon>Bacillota</taxon>
        <taxon>Bacilli</taxon>
        <taxon>Bacillales</taxon>
        <taxon>Bacillaceae</taxon>
        <taxon>Rossellomorea</taxon>
    </lineage>
</organism>
<evidence type="ECO:0000313" key="2">
    <source>
        <dbReference type="EMBL" id="OIU68721.1"/>
    </source>
</evidence>
<protein>
    <submittedName>
        <fullName evidence="2">Uncharacterized protein</fullName>
    </submittedName>
</protein>